<dbReference type="CDD" id="cd06173">
    <property type="entry name" value="MFS_MefA_like"/>
    <property type="match status" value="1"/>
</dbReference>
<keyword evidence="4 7" id="KW-0812">Transmembrane</keyword>
<feature type="transmembrane region" description="Helical" evidence="7">
    <location>
        <begin position="49"/>
        <end position="70"/>
    </location>
</feature>
<evidence type="ECO:0000256" key="3">
    <source>
        <dbReference type="ARBA" id="ARBA00022475"/>
    </source>
</evidence>
<protein>
    <recommendedName>
        <fullName evidence="8">Major facilitator superfamily (MFS) profile domain-containing protein</fullName>
    </recommendedName>
</protein>
<feature type="transmembrane region" description="Helical" evidence="7">
    <location>
        <begin position="268"/>
        <end position="288"/>
    </location>
</feature>
<dbReference type="Pfam" id="PF07690">
    <property type="entry name" value="MFS_1"/>
    <property type="match status" value="1"/>
</dbReference>
<dbReference type="KEGG" id="pyg:AWM70_01775"/>
<dbReference type="InterPro" id="IPR020846">
    <property type="entry name" value="MFS_dom"/>
</dbReference>
<accession>A0A1B1MWE7</accession>
<dbReference type="PANTHER" id="PTHR43266:SF2">
    <property type="entry name" value="MAJOR FACILITATOR SUPERFAMILY (MFS) PROFILE DOMAIN-CONTAINING PROTEIN"/>
    <property type="match status" value="1"/>
</dbReference>
<feature type="transmembrane region" description="Helical" evidence="7">
    <location>
        <begin position="319"/>
        <end position="344"/>
    </location>
</feature>
<feature type="transmembrane region" description="Helical" evidence="7">
    <location>
        <begin position="390"/>
        <end position="413"/>
    </location>
</feature>
<gene>
    <name evidence="9" type="ORF">AWM70_01775</name>
</gene>
<proteinExistence type="predicted"/>
<comment type="subcellular location">
    <subcellularLocation>
        <location evidence="1">Cell membrane</location>
        <topology evidence="1">Multi-pass membrane protein</topology>
    </subcellularLocation>
</comment>
<dbReference type="GO" id="GO:0022857">
    <property type="term" value="F:transmembrane transporter activity"/>
    <property type="evidence" value="ECO:0007669"/>
    <property type="project" value="InterPro"/>
</dbReference>
<evidence type="ECO:0000256" key="5">
    <source>
        <dbReference type="ARBA" id="ARBA00022989"/>
    </source>
</evidence>
<dbReference type="PANTHER" id="PTHR43266">
    <property type="entry name" value="MACROLIDE-EFFLUX PROTEIN"/>
    <property type="match status" value="1"/>
</dbReference>
<name>A0A1B1MWE7_9BACL</name>
<evidence type="ECO:0000256" key="4">
    <source>
        <dbReference type="ARBA" id="ARBA00022692"/>
    </source>
</evidence>
<feature type="transmembrane region" description="Helical" evidence="7">
    <location>
        <begin position="295"/>
        <end position="313"/>
    </location>
</feature>
<evidence type="ECO:0000313" key="9">
    <source>
        <dbReference type="EMBL" id="ANS73467.1"/>
    </source>
</evidence>
<feature type="transmembrane region" description="Helical" evidence="7">
    <location>
        <begin position="175"/>
        <end position="194"/>
    </location>
</feature>
<dbReference type="InterPro" id="IPR011701">
    <property type="entry name" value="MFS"/>
</dbReference>
<dbReference type="STRING" id="1462996.AWM70_01775"/>
<dbReference type="RefSeq" id="WP_169823387.1">
    <property type="nucleotide sequence ID" value="NZ_CP014167.1"/>
</dbReference>
<keyword evidence="3" id="KW-1003">Cell membrane</keyword>
<evidence type="ECO:0000259" key="8">
    <source>
        <dbReference type="PROSITE" id="PS50850"/>
    </source>
</evidence>
<dbReference type="Proteomes" id="UP000092573">
    <property type="component" value="Chromosome"/>
</dbReference>
<dbReference type="PROSITE" id="PS50850">
    <property type="entry name" value="MFS"/>
    <property type="match status" value="1"/>
</dbReference>
<evidence type="ECO:0000256" key="7">
    <source>
        <dbReference type="SAM" id="Phobius"/>
    </source>
</evidence>
<feature type="domain" description="Major facilitator superfamily (MFS) profile" evidence="8">
    <location>
        <begin position="16"/>
        <end position="417"/>
    </location>
</feature>
<keyword evidence="6 7" id="KW-0472">Membrane</keyword>
<feature type="transmembrane region" description="Helical" evidence="7">
    <location>
        <begin position="227"/>
        <end position="248"/>
    </location>
</feature>
<dbReference type="EMBL" id="CP014167">
    <property type="protein sequence ID" value="ANS73467.1"/>
    <property type="molecule type" value="Genomic_DNA"/>
</dbReference>
<evidence type="ECO:0000256" key="1">
    <source>
        <dbReference type="ARBA" id="ARBA00004651"/>
    </source>
</evidence>
<keyword evidence="10" id="KW-1185">Reference proteome</keyword>
<dbReference type="AlphaFoldDB" id="A0A1B1MWE7"/>
<evidence type="ECO:0000256" key="6">
    <source>
        <dbReference type="ARBA" id="ARBA00023136"/>
    </source>
</evidence>
<keyword evidence="5 7" id="KW-1133">Transmembrane helix</keyword>
<evidence type="ECO:0000313" key="10">
    <source>
        <dbReference type="Proteomes" id="UP000092573"/>
    </source>
</evidence>
<feature type="transmembrane region" description="Helical" evidence="7">
    <location>
        <begin position="356"/>
        <end position="378"/>
    </location>
</feature>
<dbReference type="Gene3D" id="1.20.1250.20">
    <property type="entry name" value="MFS general substrate transporter like domains"/>
    <property type="match status" value="1"/>
</dbReference>
<feature type="transmembrane region" description="Helical" evidence="7">
    <location>
        <begin position="146"/>
        <end position="169"/>
    </location>
</feature>
<dbReference type="SUPFAM" id="SSF103473">
    <property type="entry name" value="MFS general substrate transporter"/>
    <property type="match status" value="1"/>
</dbReference>
<sequence>MKAVNTPMRLLYTRTNYTRLFLSGLVNGIGDRFSQVAMLSLILNLTGSGMAVGLTMGIRFLPFLLFAPLGGRMADKLSRKKMMIAADLMRVPVALSFLLVHTERDLWIIYAASFLLAVGEAIYGPVRKSSIPLLVKKEELMTVNSLEQVLLGFVLVVGAMMGGVVSLWLGPDWSFALNACSFLLTALLILQMDFTPVERGTLQDNRTDASARVQDVRRSMRFTLWKLLAVSLPLQVAAGFELLVPLFNGLDNVLLSVYAIQVFHAGDLGVGLLYGAIGIGLVLSMFVSRFAGKHMIAGALIGLLAEGLLLMVISTVPALVYAFVLFSALSFASGFGSACLDTVLMREIPSEQRGTVFGLLSAVGSVLLGMSMMAAGWLLEFVEPRVLGRFGGAAYTGIAVLLALYFAAGTWYLRNKRTEAAAQRDK</sequence>
<dbReference type="InterPro" id="IPR036259">
    <property type="entry name" value="MFS_trans_sf"/>
</dbReference>
<dbReference type="GO" id="GO:0005886">
    <property type="term" value="C:plasma membrane"/>
    <property type="evidence" value="ECO:0007669"/>
    <property type="project" value="UniProtKB-SubCell"/>
</dbReference>
<organism evidence="9 10">
    <name type="scientific">Paenibacillus yonginensis</name>
    <dbReference type="NCBI Taxonomy" id="1462996"/>
    <lineage>
        <taxon>Bacteria</taxon>
        <taxon>Bacillati</taxon>
        <taxon>Bacillota</taxon>
        <taxon>Bacilli</taxon>
        <taxon>Bacillales</taxon>
        <taxon>Paenibacillaceae</taxon>
        <taxon>Paenibacillus</taxon>
    </lineage>
</organism>
<keyword evidence="2" id="KW-0813">Transport</keyword>
<evidence type="ECO:0000256" key="2">
    <source>
        <dbReference type="ARBA" id="ARBA00022448"/>
    </source>
</evidence>
<reference evidence="9 10" key="1">
    <citation type="submission" date="2016-01" db="EMBL/GenBank/DDBJ databases">
        <title>Complete Genome Sequence of Paenibacillus yonginensis DCY84, a novel Plant Growth-Promoting Bacteria with Elicitation of Induced Systemic Resistance.</title>
        <authorList>
            <person name="Kim Y.J."/>
            <person name="Yang D.C."/>
            <person name="Sukweenadhi J."/>
        </authorList>
    </citation>
    <scope>NUCLEOTIDE SEQUENCE [LARGE SCALE GENOMIC DNA]</scope>
    <source>
        <strain evidence="9 10">DCY84</strain>
    </source>
</reference>
<feature type="transmembrane region" description="Helical" evidence="7">
    <location>
        <begin position="107"/>
        <end position="126"/>
    </location>
</feature>